<dbReference type="SUPFAM" id="SSF55469">
    <property type="entry name" value="FMN-dependent nitroreductase-like"/>
    <property type="match status" value="1"/>
</dbReference>
<dbReference type="EMBL" id="JAAGPU010000002">
    <property type="protein sequence ID" value="NEU03647.1"/>
    <property type="molecule type" value="Genomic_DNA"/>
</dbReference>
<feature type="domain" description="Nitroreductase" evidence="1">
    <location>
        <begin position="9"/>
        <end position="69"/>
    </location>
</feature>
<dbReference type="InterPro" id="IPR050627">
    <property type="entry name" value="Nitroreductase/BluB"/>
</dbReference>
<organism evidence="2 3">
    <name type="scientific">Clostridium senegalense</name>
    <dbReference type="NCBI Taxonomy" id="1465809"/>
    <lineage>
        <taxon>Bacteria</taxon>
        <taxon>Bacillati</taxon>
        <taxon>Bacillota</taxon>
        <taxon>Clostridia</taxon>
        <taxon>Eubacteriales</taxon>
        <taxon>Clostridiaceae</taxon>
        <taxon>Clostridium</taxon>
    </lineage>
</organism>
<proteinExistence type="predicted"/>
<protein>
    <submittedName>
        <fullName evidence="2">Nitroreductase family protein</fullName>
    </submittedName>
</protein>
<gene>
    <name evidence="2" type="ORF">G3M99_02015</name>
</gene>
<dbReference type="Gene3D" id="3.40.109.10">
    <property type="entry name" value="NADH Oxidase"/>
    <property type="match status" value="1"/>
</dbReference>
<keyword evidence="3" id="KW-1185">Reference proteome</keyword>
<dbReference type="Pfam" id="PF00881">
    <property type="entry name" value="Nitroreductase"/>
    <property type="match status" value="1"/>
</dbReference>
<evidence type="ECO:0000259" key="1">
    <source>
        <dbReference type="Pfam" id="PF00881"/>
    </source>
</evidence>
<sequence length="166" mass="18916">MANNFLEVIKNRKSVRSFTSELVCDEKIKEILECGMAAPSAMNTNCVEFIVVKNKEIMNKLPQMLEDCAVAIVVCANVEKQKKEAYWLQDCAASMENMLLAVEALELGGVWIAIYPEEERMKTACDLLNVPNHIKPVAIVALGYENEKENLKYNYEEKKIHSEKWI</sequence>
<dbReference type="InterPro" id="IPR029479">
    <property type="entry name" value="Nitroreductase"/>
</dbReference>
<dbReference type="CDD" id="cd02150">
    <property type="entry name" value="nitroreductase"/>
    <property type="match status" value="1"/>
</dbReference>
<evidence type="ECO:0000313" key="3">
    <source>
        <dbReference type="Proteomes" id="UP000481872"/>
    </source>
</evidence>
<name>A0A6M0GZK4_9CLOT</name>
<dbReference type="GO" id="GO:0016491">
    <property type="term" value="F:oxidoreductase activity"/>
    <property type="evidence" value="ECO:0007669"/>
    <property type="project" value="InterPro"/>
</dbReference>
<dbReference type="AlphaFoldDB" id="A0A6M0GZK4"/>
<reference evidence="2 3" key="1">
    <citation type="submission" date="2020-02" db="EMBL/GenBank/DDBJ databases">
        <title>Genome assembly of a novel Clostridium senegalense strain.</title>
        <authorList>
            <person name="Gupta T.B."/>
            <person name="Jauregui R."/>
            <person name="Maclean P."/>
            <person name="Nawarathana A."/>
            <person name="Brightwell G."/>
        </authorList>
    </citation>
    <scope>NUCLEOTIDE SEQUENCE [LARGE SCALE GENOMIC DNA]</scope>
    <source>
        <strain evidence="2 3">AGRFS4</strain>
    </source>
</reference>
<dbReference type="RefSeq" id="WP_061995427.1">
    <property type="nucleotide sequence ID" value="NZ_JAAGPU010000002.1"/>
</dbReference>
<dbReference type="Proteomes" id="UP000481872">
    <property type="component" value="Unassembled WGS sequence"/>
</dbReference>
<comment type="caution">
    <text evidence="2">The sequence shown here is derived from an EMBL/GenBank/DDBJ whole genome shotgun (WGS) entry which is preliminary data.</text>
</comment>
<dbReference type="PANTHER" id="PTHR23026">
    <property type="entry name" value="NADPH NITROREDUCTASE"/>
    <property type="match status" value="1"/>
</dbReference>
<accession>A0A6M0GZK4</accession>
<evidence type="ECO:0000313" key="2">
    <source>
        <dbReference type="EMBL" id="NEU03647.1"/>
    </source>
</evidence>
<dbReference type="PANTHER" id="PTHR23026:SF123">
    <property type="entry name" value="NAD(P)H NITROREDUCTASE RV3131-RELATED"/>
    <property type="match status" value="1"/>
</dbReference>
<dbReference type="InterPro" id="IPR000415">
    <property type="entry name" value="Nitroreductase-like"/>
</dbReference>